<dbReference type="EMBL" id="CM042011">
    <property type="protein sequence ID" value="KAI3768578.1"/>
    <property type="molecule type" value="Genomic_DNA"/>
</dbReference>
<evidence type="ECO:0000313" key="1">
    <source>
        <dbReference type="EMBL" id="KAI3768578.1"/>
    </source>
</evidence>
<name>A0ACB9FB46_CICIN</name>
<reference evidence="1 2" key="2">
    <citation type="journal article" date="2022" name="Mol. Ecol. Resour.">
        <title>The genomes of chicory, endive, great burdock and yacon provide insights into Asteraceae paleo-polyploidization history and plant inulin production.</title>
        <authorList>
            <person name="Fan W."/>
            <person name="Wang S."/>
            <person name="Wang H."/>
            <person name="Wang A."/>
            <person name="Jiang F."/>
            <person name="Liu H."/>
            <person name="Zhao H."/>
            <person name="Xu D."/>
            <person name="Zhang Y."/>
        </authorList>
    </citation>
    <scope>NUCLEOTIDE SEQUENCE [LARGE SCALE GENOMIC DNA]</scope>
    <source>
        <strain evidence="2">cv. Punajuju</strain>
        <tissue evidence="1">Leaves</tissue>
    </source>
</reference>
<organism evidence="1 2">
    <name type="scientific">Cichorium intybus</name>
    <name type="common">Chicory</name>
    <dbReference type="NCBI Taxonomy" id="13427"/>
    <lineage>
        <taxon>Eukaryota</taxon>
        <taxon>Viridiplantae</taxon>
        <taxon>Streptophyta</taxon>
        <taxon>Embryophyta</taxon>
        <taxon>Tracheophyta</taxon>
        <taxon>Spermatophyta</taxon>
        <taxon>Magnoliopsida</taxon>
        <taxon>eudicotyledons</taxon>
        <taxon>Gunneridae</taxon>
        <taxon>Pentapetalae</taxon>
        <taxon>asterids</taxon>
        <taxon>campanulids</taxon>
        <taxon>Asterales</taxon>
        <taxon>Asteraceae</taxon>
        <taxon>Cichorioideae</taxon>
        <taxon>Cichorieae</taxon>
        <taxon>Cichoriinae</taxon>
        <taxon>Cichorium</taxon>
    </lineage>
</organism>
<protein>
    <submittedName>
        <fullName evidence="1">Uncharacterized protein</fullName>
    </submittedName>
</protein>
<accession>A0ACB9FB46</accession>
<sequence length="148" mass="17396">MIVWDSSRTPTPHEGFLVKRKRDKEFIANIRLEMNYLPDKFKLSSLLMEILGIEVDTRSIIIAAIWQYVKARKLQSPVEFVDSLIESQSKDLKFLAGKEAGTTYGDGDDCLRRRGRRSRVKNRRGSKRWNIADRRRRRHRSFACIREA</sequence>
<reference evidence="2" key="1">
    <citation type="journal article" date="2022" name="Mol. Ecol. Resour.">
        <title>The genomes of chicory, endive, great burdock and yacon provide insights into Asteraceae palaeo-polyploidization history and plant inulin production.</title>
        <authorList>
            <person name="Fan W."/>
            <person name="Wang S."/>
            <person name="Wang H."/>
            <person name="Wang A."/>
            <person name="Jiang F."/>
            <person name="Liu H."/>
            <person name="Zhao H."/>
            <person name="Xu D."/>
            <person name="Zhang Y."/>
        </authorList>
    </citation>
    <scope>NUCLEOTIDE SEQUENCE [LARGE SCALE GENOMIC DNA]</scope>
    <source>
        <strain evidence="2">cv. Punajuju</strain>
    </source>
</reference>
<gene>
    <name evidence="1" type="ORF">L2E82_19404</name>
</gene>
<proteinExistence type="predicted"/>
<comment type="caution">
    <text evidence="1">The sequence shown here is derived from an EMBL/GenBank/DDBJ whole genome shotgun (WGS) entry which is preliminary data.</text>
</comment>
<evidence type="ECO:0000313" key="2">
    <source>
        <dbReference type="Proteomes" id="UP001055811"/>
    </source>
</evidence>
<keyword evidence="2" id="KW-1185">Reference proteome</keyword>
<dbReference type="Proteomes" id="UP001055811">
    <property type="component" value="Linkage Group LG03"/>
</dbReference>